<dbReference type="Pfam" id="PF00629">
    <property type="entry name" value="MAM"/>
    <property type="match status" value="1"/>
</dbReference>
<evidence type="ECO:0000256" key="1">
    <source>
        <dbReference type="ARBA" id="ARBA00006373"/>
    </source>
</evidence>
<keyword evidence="3" id="KW-0245">EGF-like domain</keyword>
<dbReference type="KEGG" id="aten:116292264"/>
<dbReference type="InParanoid" id="A0A6P8HG72"/>
<dbReference type="SUPFAM" id="SSF49899">
    <property type="entry name" value="Concanavalin A-like lectins/glucanases"/>
    <property type="match status" value="1"/>
</dbReference>
<dbReference type="InterPro" id="IPR013320">
    <property type="entry name" value="ConA-like_dom_sf"/>
</dbReference>
<evidence type="ECO:0000256" key="3">
    <source>
        <dbReference type="PROSITE-ProRule" id="PRU00076"/>
    </source>
</evidence>
<evidence type="ECO:0000313" key="8">
    <source>
        <dbReference type="RefSeq" id="XP_031555404.1"/>
    </source>
</evidence>
<comment type="caution">
    <text evidence="3">Lacks conserved residue(s) required for the propagation of feature annotation.</text>
</comment>
<dbReference type="PROSITE" id="PS50026">
    <property type="entry name" value="EGF_3"/>
    <property type="match status" value="1"/>
</dbReference>
<keyword evidence="7" id="KW-1185">Reference proteome</keyword>
<feature type="signal peptide" evidence="4">
    <location>
        <begin position="1"/>
        <end position="18"/>
    </location>
</feature>
<accession>A0A6P8HG72</accession>
<dbReference type="InterPro" id="IPR051560">
    <property type="entry name" value="MAM_domain-containing"/>
</dbReference>
<feature type="disulfide bond" evidence="3">
    <location>
        <begin position="124"/>
        <end position="141"/>
    </location>
</feature>
<dbReference type="Proteomes" id="UP000515163">
    <property type="component" value="Unplaced"/>
</dbReference>
<dbReference type="AlphaFoldDB" id="A0A6P8HG72"/>
<dbReference type="PROSITE" id="PS00740">
    <property type="entry name" value="MAM_1"/>
    <property type="match status" value="1"/>
</dbReference>
<evidence type="ECO:0000259" key="6">
    <source>
        <dbReference type="PROSITE" id="PS50060"/>
    </source>
</evidence>
<dbReference type="InterPro" id="IPR000998">
    <property type="entry name" value="MAM_dom"/>
</dbReference>
<dbReference type="Gene3D" id="2.60.120.200">
    <property type="match status" value="1"/>
</dbReference>
<feature type="disulfide bond" evidence="3">
    <location>
        <begin position="143"/>
        <end position="152"/>
    </location>
</feature>
<dbReference type="SMART" id="SM00181">
    <property type="entry name" value="EGF"/>
    <property type="match status" value="1"/>
</dbReference>
<gene>
    <name evidence="8" type="primary">LOC116292264</name>
</gene>
<feature type="domain" description="EGF-like" evidence="5">
    <location>
        <begin position="115"/>
        <end position="153"/>
    </location>
</feature>
<feature type="chain" id="PRO_5027710458" evidence="4">
    <location>
        <begin position="19"/>
        <end position="319"/>
    </location>
</feature>
<evidence type="ECO:0000313" key="7">
    <source>
        <dbReference type="Proteomes" id="UP000515163"/>
    </source>
</evidence>
<dbReference type="PROSITE" id="PS00022">
    <property type="entry name" value="EGF_1"/>
    <property type="match status" value="1"/>
</dbReference>
<reference evidence="8" key="1">
    <citation type="submission" date="2025-08" db="UniProtKB">
        <authorList>
            <consortium name="RefSeq"/>
        </authorList>
    </citation>
    <scope>IDENTIFICATION</scope>
    <source>
        <tissue evidence="8">Tentacle</tissue>
    </source>
</reference>
<dbReference type="GeneID" id="116292264"/>
<dbReference type="PANTHER" id="PTHR23282">
    <property type="entry name" value="APICAL ENDOSOMAL GLYCOPROTEIN PRECURSOR"/>
    <property type="match status" value="1"/>
</dbReference>
<dbReference type="CDD" id="cd06263">
    <property type="entry name" value="MAM"/>
    <property type="match status" value="1"/>
</dbReference>
<dbReference type="SUPFAM" id="SSF57196">
    <property type="entry name" value="EGF/Laminin"/>
    <property type="match status" value="1"/>
</dbReference>
<keyword evidence="2 3" id="KW-1015">Disulfide bond</keyword>
<dbReference type="PRINTS" id="PR00020">
    <property type="entry name" value="MAMDOMAIN"/>
</dbReference>
<organism evidence="7 8">
    <name type="scientific">Actinia tenebrosa</name>
    <name type="common">Australian red waratah sea anemone</name>
    <dbReference type="NCBI Taxonomy" id="6105"/>
    <lineage>
        <taxon>Eukaryota</taxon>
        <taxon>Metazoa</taxon>
        <taxon>Cnidaria</taxon>
        <taxon>Anthozoa</taxon>
        <taxon>Hexacorallia</taxon>
        <taxon>Actiniaria</taxon>
        <taxon>Actiniidae</taxon>
        <taxon>Actinia</taxon>
    </lineage>
</organism>
<dbReference type="PANTHER" id="PTHR23282:SF146">
    <property type="entry name" value="RT07201P-RELATED"/>
    <property type="match status" value="1"/>
</dbReference>
<sequence length="319" mass="36037">MTWITIVLLICAIYHSKCIEHNDHMNKHDEFLFSAFPGSILSFSINDKDIQKQTAQVHNKMDCVFTCLEVPWCQSMNFQTTAQNNGLHVCELLSTDKYTHPKNMIQNNAFTHFSMKNPCEQQSCHNGGTCILQNNRQEYRCQCTKRFGGTNCLNGNPAYCDFEIDRCLWTTDPQNTYRWRRKKGSTPSVKTGPSGDITKDLSETGFYVYAEASGPAPRKATELRSPVFTANSGRCLQFAYHMYGSTMGSLKVYVIDIHTGTKNMIFTKSGNQGQQWYRKSVTVTSPNDYKVVFEVIKGSDYASDVALDDMLLEDGGCTA</sequence>
<dbReference type="GO" id="GO:0016020">
    <property type="term" value="C:membrane"/>
    <property type="evidence" value="ECO:0007669"/>
    <property type="project" value="InterPro"/>
</dbReference>
<protein>
    <submittedName>
        <fullName evidence="8">MAM and LDL-receptor class A domain-containing protein 1-like isoform X1</fullName>
    </submittedName>
</protein>
<evidence type="ECO:0000256" key="4">
    <source>
        <dbReference type="SAM" id="SignalP"/>
    </source>
</evidence>
<dbReference type="InterPro" id="IPR000742">
    <property type="entry name" value="EGF"/>
</dbReference>
<name>A0A6P8HG72_ACTTE</name>
<feature type="domain" description="MAM" evidence="6">
    <location>
        <begin position="158"/>
        <end position="319"/>
    </location>
</feature>
<keyword evidence="4" id="KW-0732">Signal</keyword>
<evidence type="ECO:0000259" key="5">
    <source>
        <dbReference type="PROSITE" id="PS50026"/>
    </source>
</evidence>
<dbReference type="OrthoDB" id="5946642at2759"/>
<comment type="similarity">
    <text evidence="1">Belongs to the EGF domain peptide family.</text>
</comment>
<dbReference type="RefSeq" id="XP_031555404.1">
    <property type="nucleotide sequence ID" value="XM_031699544.1"/>
</dbReference>
<dbReference type="PROSITE" id="PS50060">
    <property type="entry name" value="MAM_2"/>
    <property type="match status" value="1"/>
</dbReference>
<proteinExistence type="inferred from homology"/>
<evidence type="ECO:0000256" key="2">
    <source>
        <dbReference type="ARBA" id="ARBA00023157"/>
    </source>
</evidence>
<dbReference type="SMART" id="SM00137">
    <property type="entry name" value="MAM"/>
    <property type="match status" value="1"/>
</dbReference>
<dbReference type="CDD" id="cd00054">
    <property type="entry name" value="EGF_CA"/>
    <property type="match status" value="1"/>
</dbReference>
<dbReference type="Gene3D" id="2.10.25.10">
    <property type="entry name" value="Laminin"/>
    <property type="match status" value="1"/>
</dbReference>